<name>A0A521FFR1_9RHOB</name>
<accession>A0A521FFR1</accession>
<protein>
    <submittedName>
        <fullName evidence="3">Hemolysin-type calcium-binding repeat-containing protein</fullName>
    </submittedName>
</protein>
<dbReference type="InterPro" id="IPR018511">
    <property type="entry name" value="Hemolysin-typ_Ca-bd_CS"/>
</dbReference>
<dbReference type="PROSITE" id="PS00330">
    <property type="entry name" value="HEMOLYSIN_CALCIUM"/>
    <property type="match status" value="3"/>
</dbReference>
<dbReference type="SUPFAM" id="SSF51120">
    <property type="entry name" value="beta-Roll"/>
    <property type="match status" value="2"/>
</dbReference>
<evidence type="ECO:0000256" key="2">
    <source>
        <dbReference type="ARBA" id="ARBA00022525"/>
    </source>
</evidence>
<gene>
    <name evidence="3" type="ORF">SAMN06265221_12211</name>
</gene>
<dbReference type="InterPro" id="IPR011049">
    <property type="entry name" value="Serralysin-like_metalloprot_C"/>
</dbReference>
<evidence type="ECO:0000313" key="4">
    <source>
        <dbReference type="Proteomes" id="UP000319014"/>
    </source>
</evidence>
<dbReference type="RefSeq" id="WP_142664522.1">
    <property type="nucleotide sequence ID" value="NZ_FXTK01000022.1"/>
</dbReference>
<dbReference type="InterPro" id="IPR001343">
    <property type="entry name" value="Hemolysn_Ca-bd"/>
</dbReference>
<comment type="subcellular location">
    <subcellularLocation>
        <location evidence="1">Secreted</location>
    </subcellularLocation>
</comment>
<dbReference type="AlphaFoldDB" id="A0A521FFR1"/>
<keyword evidence="2" id="KW-0964">Secreted</keyword>
<sequence length="728" mass="76010">MPRPLTPETVVNTWTDAWQDNPDVTTLANGNVVVVWDSKFMHDDMDYQYVAAQIFRPDGTRVGGEMILSDLSLVANYPRVEALAGGGFAVAWTAGPDSVLNPTDVYTATYSAAGARTSAIQRVSQSTDNDFFAPDVVARPDGGYSVIWSRERAEPNEDVFNSSDTFVRSYGANGSPQSGTTLLNTQTFGDQHGGRGAALSNGFSVVVWEGERPGNSPYALPSDVRARILDATGRPITPEIMVTPDANGPNGGIALTDTDVDVAALSGGRFIVTWVDTVLDGQPDGDTAFRVYGRIFGADGRAQTGAFQVNQYDSNVPDHTAVIGLANGGFAVVWDQWADERADTHQTEVFGQYFSEFGVRVGGNFIVNNERDWSQEWPSITALDNGNIFVAYESEYLDGDHLGIGGRIFLGMTAAEIARGSFGAPTQLADRITGSMGADRIMGLAGNDALTGRGGNDLIVAGGGADALNGGYGNDTLDGGAGVDTLIFAAATPIHVNLALRGPQATGQGTDTIMNIENVTSGSGNDVLSGNGAANVLNGGAGNDVLNGAGGNDRLIGGLGIDTMRGGLGNDSYSVNHARDVVTEVAGGGIDWINATVGIDLARFPHVENVALAGTAALFANGSAGNNTLIGNGVNNMLSGRAGNDVLTGGAGADTFIYRDGFDRDVITDFRNDVDTIRLLDFGLTSFAQARGHATQVGANVVFDFGGGDTLTIRNATINALSDDLLFV</sequence>
<dbReference type="OrthoDB" id="419320at2"/>
<dbReference type="PANTHER" id="PTHR38340">
    <property type="entry name" value="S-LAYER PROTEIN"/>
    <property type="match status" value="1"/>
</dbReference>
<organism evidence="3 4">
    <name type="scientific">Paracoccus laeviglucosivorans</name>
    <dbReference type="NCBI Taxonomy" id="1197861"/>
    <lineage>
        <taxon>Bacteria</taxon>
        <taxon>Pseudomonadati</taxon>
        <taxon>Pseudomonadota</taxon>
        <taxon>Alphaproteobacteria</taxon>
        <taxon>Rhodobacterales</taxon>
        <taxon>Paracoccaceae</taxon>
        <taxon>Paracoccus</taxon>
    </lineage>
</organism>
<dbReference type="GO" id="GO:0005576">
    <property type="term" value="C:extracellular region"/>
    <property type="evidence" value="ECO:0007669"/>
    <property type="project" value="UniProtKB-SubCell"/>
</dbReference>
<dbReference type="PRINTS" id="PR00313">
    <property type="entry name" value="CABNDNGRPT"/>
</dbReference>
<dbReference type="Pfam" id="PF00353">
    <property type="entry name" value="HemolysinCabind"/>
    <property type="match status" value="3"/>
</dbReference>
<evidence type="ECO:0000256" key="1">
    <source>
        <dbReference type="ARBA" id="ARBA00004613"/>
    </source>
</evidence>
<reference evidence="3 4" key="1">
    <citation type="submission" date="2017-05" db="EMBL/GenBank/DDBJ databases">
        <authorList>
            <person name="Varghese N."/>
            <person name="Submissions S."/>
        </authorList>
    </citation>
    <scope>NUCLEOTIDE SEQUENCE [LARGE SCALE GENOMIC DNA]</scope>
    <source>
        <strain evidence="3 4">DSM 100094</strain>
    </source>
</reference>
<evidence type="ECO:0000313" key="3">
    <source>
        <dbReference type="EMBL" id="SMO94989.1"/>
    </source>
</evidence>
<proteinExistence type="predicted"/>
<dbReference type="PANTHER" id="PTHR38340:SF1">
    <property type="entry name" value="S-LAYER PROTEIN"/>
    <property type="match status" value="1"/>
</dbReference>
<keyword evidence="4" id="KW-1185">Reference proteome</keyword>
<dbReference type="Gene3D" id="2.150.10.10">
    <property type="entry name" value="Serralysin-like metalloprotease, C-terminal"/>
    <property type="match status" value="3"/>
</dbReference>
<dbReference type="Proteomes" id="UP000319014">
    <property type="component" value="Unassembled WGS sequence"/>
</dbReference>
<dbReference type="EMBL" id="FXTK01000022">
    <property type="protein sequence ID" value="SMO94989.1"/>
    <property type="molecule type" value="Genomic_DNA"/>
</dbReference>
<dbReference type="GO" id="GO:0005509">
    <property type="term" value="F:calcium ion binding"/>
    <property type="evidence" value="ECO:0007669"/>
    <property type="project" value="InterPro"/>
</dbReference>
<dbReference type="InterPro" id="IPR050557">
    <property type="entry name" value="RTX_toxin/Mannuronan_C5-epim"/>
</dbReference>